<dbReference type="RefSeq" id="WP_246423845.1">
    <property type="nucleotide sequence ID" value="NZ_JACIGI010000047.1"/>
</dbReference>
<evidence type="ECO:0008006" key="5">
    <source>
        <dbReference type="Google" id="ProtNLM"/>
    </source>
</evidence>
<organism evidence="3 4">
    <name type="scientific">Roseospira goensis</name>
    <dbReference type="NCBI Taxonomy" id="391922"/>
    <lineage>
        <taxon>Bacteria</taxon>
        <taxon>Pseudomonadati</taxon>
        <taxon>Pseudomonadota</taxon>
        <taxon>Alphaproteobacteria</taxon>
        <taxon>Rhodospirillales</taxon>
        <taxon>Rhodospirillaceae</taxon>
        <taxon>Roseospira</taxon>
    </lineage>
</organism>
<accession>A0A7W6S2H3</accession>
<keyword evidence="4" id="KW-1185">Reference proteome</keyword>
<dbReference type="InterPro" id="IPR012875">
    <property type="entry name" value="SDHF4"/>
</dbReference>
<protein>
    <recommendedName>
        <fullName evidence="5">DUF1674 domain-containing protein</fullName>
    </recommendedName>
</protein>
<feature type="compositionally biased region" description="Pro residues" evidence="2">
    <location>
        <begin position="23"/>
        <end position="33"/>
    </location>
</feature>
<evidence type="ECO:0000313" key="3">
    <source>
        <dbReference type="EMBL" id="MBB4287690.1"/>
    </source>
</evidence>
<feature type="compositionally biased region" description="Basic and acidic residues" evidence="2">
    <location>
        <begin position="73"/>
        <end position="86"/>
    </location>
</feature>
<feature type="region of interest" description="Disordered" evidence="2">
    <location>
        <begin position="1"/>
        <end position="86"/>
    </location>
</feature>
<evidence type="ECO:0000256" key="1">
    <source>
        <dbReference type="ARBA" id="ARBA00005701"/>
    </source>
</evidence>
<gene>
    <name evidence="3" type="ORF">GGD88_003447</name>
</gene>
<name>A0A7W6S2H3_9PROT</name>
<evidence type="ECO:0000313" key="4">
    <source>
        <dbReference type="Proteomes" id="UP000555728"/>
    </source>
</evidence>
<dbReference type="EMBL" id="JACIGI010000047">
    <property type="protein sequence ID" value="MBB4287690.1"/>
    <property type="molecule type" value="Genomic_DNA"/>
</dbReference>
<dbReference type="PANTHER" id="PTHR28524">
    <property type="entry name" value="SUCCINATE DEHYDROGENASE ASSEMBLY FACTOR 4, MITOCHONDRIAL"/>
    <property type="match status" value="1"/>
</dbReference>
<sequence>MSQHETTPTPDPATGWGETLPLPLTPATPPPAPRGDVMHARRAIRRASSEEAHTAERGAAVEVGGPRGPEPTRYNDWEQKGRCSDF</sequence>
<reference evidence="3 4" key="1">
    <citation type="submission" date="2020-08" db="EMBL/GenBank/DDBJ databases">
        <title>Genome sequencing of Purple Non-Sulfur Bacteria from various extreme environments.</title>
        <authorList>
            <person name="Mayer M."/>
        </authorList>
    </citation>
    <scope>NUCLEOTIDE SEQUENCE [LARGE SCALE GENOMIC DNA]</scope>
    <source>
        <strain evidence="3 4">JA135</strain>
    </source>
</reference>
<feature type="compositionally biased region" description="Basic and acidic residues" evidence="2">
    <location>
        <begin position="47"/>
        <end position="56"/>
    </location>
</feature>
<dbReference type="Proteomes" id="UP000555728">
    <property type="component" value="Unassembled WGS sequence"/>
</dbReference>
<dbReference type="Pfam" id="PF07896">
    <property type="entry name" value="DUF1674"/>
    <property type="match status" value="1"/>
</dbReference>
<proteinExistence type="inferred from homology"/>
<dbReference type="PANTHER" id="PTHR28524:SF3">
    <property type="entry name" value="SUCCINATE DEHYDROGENASE ASSEMBLY FACTOR 4, MITOCHONDRIAL"/>
    <property type="match status" value="1"/>
</dbReference>
<evidence type="ECO:0000256" key="2">
    <source>
        <dbReference type="SAM" id="MobiDB-lite"/>
    </source>
</evidence>
<comment type="caution">
    <text evidence="3">The sequence shown here is derived from an EMBL/GenBank/DDBJ whole genome shotgun (WGS) entry which is preliminary data.</text>
</comment>
<dbReference type="AlphaFoldDB" id="A0A7W6S2H3"/>
<comment type="similarity">
    <text evidence="1">Belongs to the SDHAF4 family.</text>
</comment>